<evidence type="ECO:0000313" key="2">
    <source>
        <dbReference type="EMBL" id="GJS89649.1"/>
    </source>
</evidence>
<sequence length="280" mass="31047">MDIVDFWFTDSDVGPLVCCPLSIRILWSTNSGYTLDIGERFQGWLANVGLHTFMERIFPDTQSLAMRLEIGRAKHSSNSGKITSGIRNIPGSPNFSGNVLGYVQRASSEVSSKWRFPKISMNLKLKGRPFAELFPWASTVVFCFLRFQNFSTGGGCGGLHMKLASGVIAFNSPFGFLGVAGLRERILDVISVIVCIGSRTNYDMSVRTAGRLTNFAQMLLREAGLEWEISAYREVEALTMSFKFRHIGRFTPEVGSARTHFSNNGFARKFSVVTNLGLAL</sequence>
<gene>
    <name evidence="1" type="ORF">Tco_0651461</name>
    <name evidence="2" type="ORF">Tco_0772285</name>
</gene>
<comment type="caution">
    <text evidence="2">The sequence shown here is derived from an EMBL/GenBank/DDBJ whole genome shotgun (WGS) entry which is preliminary data.</text>
</comment>
<dbReference type="EMBL" id="BQNB010011366">
    <property type="protein sequence ID" value="GJS89649.1"/>
    <property type="molecule type" value="Genomic_DNA"/>
</dbReference>
<accession>A0ABQ4ZHH5</accession>
<evidence type="ECO:0000313" key="1">
    <source>
        <dbReference type="EMBL" id="GJS56677.1"/>
    </source>
</evidence>
<protein>
    <submittedName>
        <fullName evidence="2">Uncharacterized protein</fullName>
    </submittedName>
</protein>
<reference evidence="2" key="1">
    <citation type="journal article" date="2022" name="Int. J. Mol. Sci.">
        <title>Draft Genome of Tanacetum Coccineum: Genomic Comparison of Closely Related Tanacetum-Family Plants.</title>
        <authorList>
            <person name="Yamashiro T."/>
            <person name="Shiraishi A."/>
            <person name="Nakayama K."/>
            <person name="Satake H."/>
        </authorList>
    </citation>
    <scope>NUCLEOTIDE SEQUENCE</scope>
</reference>
<keyword evidence="3" id="KW-1185">Reference proteome</keyword>
<evidence type="ECO:0000313" key="3">
    <source>
        <dbReference type="Proteomes" id="UP001151760"/>
    </source>
</evidence>
<dbReference type="EMBL" id="BQNB010008952">
    <property type="protein sequence ID" value="GJS56677.1"/>
    <property type="molecule type" value="Genomic_DNA"/>
</dbReference>
<reference evidence="2" key="2">
    <citation type="submission" date="2022-01" db="EMBL/GenBank/DDBJ databases">
        <authorList>
            <person name="Yamashiro T."/>
            <person name="Shiraishi A."/>
            <person name="Satake H."/>
            <person name="Nakayama K."/>
        </authorList>
    </citation>
    <scope>NUCLEOTIDE SEQUENCE</scope>
</reference>
<proteinExistence type="predicted"/>
<name>A0ABQ4ZHH5_9ASTR</name>
<organism evidence="2 3">
    <name type="scientific">Tanacetum coccineum</name>
    <dbReference type="NCBI Taxonomy" id="301880"/>
    <lineage>
        <taxon>Eukaryota</taxon>
        <taxon>Viridiplantae</taxon>
        <taxon>Streptophyta</taxon>
        <taxon>Embryophyta</taxon>
        <taxon>Tracheophyta</taxon>
        <taxon>Spermatophyta</taxon>
        <taxon>Magnoliopsida</taxon>
        <taxon>eudicotyledons</taxon>
        <taxon>Gunneridae</taxon>
        <taxon>Pentapetalae</taxon>
        <taxon>asterids</taxon>
        <taxon>campanulids</taxon>
        <taxon>Asterales</taxon>
        <taxon>Asteraceae</taxon>
        <taxon>Asteroideae</taxon>
        <taxon>Anthemideae</taxon>
        <taxon>Anthemidinae</taxon>
        <taxon>Tanacetum</taxon>
    </lineage>
</organism>
<dbReference type="Proteomes" id="UP001151760">
    <property type="component" value="Unassembled WGS sequence"/>
</dbReference>